<dbReference type="OrthoDB" id="514571at2759"/>
<sequence length="621" mass="64357">MPIAAVEPVSVISERFKWSSIRKTGRIYSPYPSAMASVTASPTTSWPCTAPRRRPRAAARRAATQLRAANGTAAEAAQLGVQWAVEVMRHTLTLPQVLQHLLQLDRIETATAHRDSIRGCTSPRCQQRFSWVEPGSCGCDPLSESTGWQDCKEAEQLAALAAMPPHLLTPPQHAALVMHAWQAKAHVKPTEAFDSDAQLTLPGLADVAVVSRGGWQRHSWKTSNQDAFLALPLAAGGSGTACCSSAVAIGVFDGHGRAGQAASAHLRNALASGLCMHNQLALMAQPACQPEQQQQQQQQAQQQQAPQPAGAAAVLLEEEAAAAQLLERCFAAAASTMPSTGADFSLSGSTAVMCLVQPGSVTAAWAGDSRAVLGLHSGQRYISCALTHDHRPSSPLERARIEQSGGWVMQTMLDEEGRPAGPHRVYLRETNIPGLAVSRCFGDYVATSAGVTATPDITTFVLPLTSDTSATAAAAVPAAAAAATGQQAASRNSKRRRKHKGKQGGCDSVATARQAGAGVAAPPAAAGAGGASTAASLGLHVLIVGSDGLWEFIDSADAVALASCCASAREAAEMLTREAQAQWALKLGGSYCDDITCAVAFLPGSCSAAAAAGSSRARASC</sequence>
<dbReference type="SMART" id="SM00332">
    <property type="entry name" value="PP2Cc"/>
    <property type="match status" value="1"/>
</dbReference>
<dbReference type="EMBL" id="SIDB01000010">
    <property type="protein sequence ID" value="KAI3427209.1"/>
    <property type="molecule type" value="Genomic_DNA"/>
</dbReference>
<dbReference type="AlphaFoldDB" id="A0A9D4TJL1"/>
<evidence type="ECO:0000259" key="2">
    <source>
        <dbReference type="PROSITE" id="PS51746"/>
    </source>
</evidence>
<accession>A0A9D4TJL1</accession>
<dbReference type="PANTHER" id="PTHR47992">
    <property type="entry name" value="PROTEIN PHOSPHATASE"/>
    <property type="match status" value="1"/>
</dbReference>
<reference evidence="3" key="1">
    <citation type="journal article" date="2019" name="Plant J.">
        <title>Chlorella vulgaris genome assembly and annotation reveals the molecular basis for metabolic acclimation to high light conditions.</title>
        <authorList>
            <person name="Cecchin M."/>
            <person name="Marcolungo L."/>
            <person name="Rossato M."/>
            <person name="Girolomoni L."/>
            <person name="Cosentino E."/>
            <person name="Cuine S."/>
            <person name="Li-Beisson Y."/>
            <person name="Delledonne M."/>
            <person name="Ballottari M."/>
        </authorList>
    </citation>
    <scope>NUCLEOTIDE SEQUENCE</scope>
    <source>
        <strain evidence="3">211/11P</strain>
    </source>
</reference>
<protein>
    <recommendedName>
        <fullName evidence="2">PPM-type phosphatase domain-containing protein</fullName>
    </recommendedName>
</protein>
<feature type="region of interest" description="Disordered" evidence="1">
    <location>
        <begin position="483"/>
        <end position="507"/>
    </location>
</feature>
<gene>
    <name evidence="3" type="ORF">D9Q98_007144</name>
</gene>
<evidence type="ECO:0000313" key="4">
    <source>
        <dbReference type="Proteomes" id="UP001055712"/>
    </source>
</evidence>
<keyword evidence="4" id="KW-1185">Reference proteome</keyword>
<dbReference type="Gene3D" id="3.60.40.10">
    <property type="entry name" value="PPM-type phosphatase domain"/>
    <property type="match status" value="1"/>
</dbReference>
<dbReference type="Pfam" id="PF00481">
    <property type="entry name" value="PP2C"/>
    <property type="match status" value="1"/>
</dbReference>
<organism evidence="3 4">
    <name type="scientific">Chlorella vulgaris</name>
    <name type="common">Green alga</name>
    <dbReference type="NCBI Taxonomy" id="3077"/>
    <lineage>
        <taxon>Eukaryota</taxon>
        <taxon>Viridiplantae</taxon>
        <taxon>Chlorophyta</taxon>
        <taxon>core chlorophytes</taxon>
        <taxon>Trebouxiophyceae</taxon>
        <taxon>Chlorellales</taxon>
        <taxon>Chlorellaceae</taxon>
        <taxon>Chlorella clade</taxon>
        <taxon>Chlorella</taxon>
    </lineage>
</organism>
<evidence type="ECO:0000313" key="3">
    <source>
        <dbReference type="EMBL" id="KAI3427209.1"/>
    </source>
</evidence>
<dbReference type="SUPFAM" id="SSF81606">
    <property type="entry name" value="PP2C-like"/>
    <property type="match status" value="1"/>
</dbReference>
<dbReference type="InterPro" id="IPR001932">
    <property type="entry name" value="PPM-type_phosphatase-like_dom"/>
</dbReference>
<dbReference type="InterPro" id="IPR015655">
    <property type="entry name" value="PP2C"/>
</dbReference>
<dbReference type="InterPro" id="IPR036457">
    <property type="entry name" value="PPM-type-like_dom_sf"/>
</dbReference>
<name>A0A9D4TJL1_CHLVU</name>
<reference evidence="3" key="2">
    <citation type="submission" date="2020-11" db="EMBL/GenBank/DDBJ databases">
        <authorList>
            <person name="Cecchin M."/>
            <person name="Marcolungo L."/>
            <person name="Rossato M."/>
            <person name="Girolomoni L."/>
            <person name="Cosentino E."/>
            <person name="Cuine S."/>
            <person name="Li-Beisson Y."/>
            <person name="Delledonne M."/>
            <person name="Ballottari M."/>
        </authorList>
    </citation>
    <scope>NUCLEOTIDE SEQUENCE</scope>
    <source>
        <strain evidence="3">211/11P</strain>
        <tissue evidence="3">Whole cell</tissue>
    </source>
</reference>
<evidence type="ECO:0000256" key="1">
    <source>
        <dbReference type="SAM" id="MobiDB-lite"/>
    </source>
</evidence>
<feature type="compositionally biased region" description="Basic residues" evidence="1">
    <location>
        <begin position="492"/>
        <end position="502"/>
    </location>
</feature>
<comment type="caution">
    <text evidence="3">The sequence shown here is derived from an EMBL/GenBank/DDBJ whole genome shotgun (WGS) entry which is preliminary data.</text>
</comment>
<proteinExistence type="predicted"/>
<dbReference type="PROSITE" id="PS51746">
    <property type="entry name" value="PPM_2"/>
    <property type="match status" value="1"/>
</dbReference>
<dbReference type="CDD" id="cd00143">
    <property type="entry name" value="PP2Cc"/>
    <property type="match status" value="1"/>
</dbReference>
<feature type="domain" description="PPM-type phosphatase" evidence="2">
    <location>
        <begin position="206"/>
        <end position="602"/>
    </location>
</feature>
<dbReference type="Proteomes" id="UP001055712">
    <property type="component" value="Unassembled WGS sequence"/>
</dbReference>
<dbReference type="GO" id="GO:0004722">
    <property type="term" value="F:protein serine/threonine phosphatase activity"/>
    <property type="evidence" value="ECO:0007669"/>
    <property type="project" value="InterPro"/>
</dbReference>